<comment type="caution">
    <text evidence="5">The sequence shown here is derived from an EMBL/GenBank/DDBJ whole genome shotgun (WGS) entry which is preliminary data.</text>
</comment>
<dbReference type="InterPro" id="IPR036388">
    <property type="entry name" value="WH-like_DNA-bd_sf"/>
</dbReference>
<dbReference type="PANTHER" id="PTHR34298:SF2">
    <property type="entry name" value="SEGREGATION AND CONDENSATION PROTEIN B"/>
    <property type="match status" value="1"/>
</dbReference>
<evidence type="ECO:0000256" key="1">
    <source>
        <dbReference type="ARBA" id="ARBA00022490"/>
    </source>
</evidence>
<gene>
    <name evidence="5" type="primary">scpB</name>
    <name evidence="5" type="ORF">JEODO184_01253</name>
</gene>
<dbReference type="AlphaFoldDB" id="A0A6V7RIW5"/>
<reference evidence="5 6" key="1">
    <citation type="submission" date="2020-07" db="EMBL/GenBank/DDBJ databases">
        <authorList>
            <person name="Criscuolo A."/>
        </authorList>
    </citation>
    <scope>NUCLEOTIDE SEQUENCE [LARGE SCALE GENOMIC DNA]</scope>
    <source>
        <strain evidence="5">CIP111649</strain>
    </source>
</reference>
<keyword evidence="4" id="KW-0131">Cell cycle</keyword>
<dbReference type="InterPro" id="IPR005234">
    <property type="entry name" value="ScpB_csome_segregation"/>
</dbReference>
<dbReference type="SUPFAM" id="SSF46785">
    <property type="entry name" value="Winged helix' DNA-binding domain"/>
    <property type="match status" value="1"/>
</dbReference>
<evidence type="ECO:0000256" key="3">
    <source>
        <dbReference type="ARBA" id="ARBA00022829"/>
    </source>
</evidence>
<sequence length="177" mass="19950">MKQIDIIEGLLYIAGDNGLSEESLIMNVPITKLQLAEAVQSYEKDHFVIEKNGDKYFLKTSLAMEKYIKRILENSTDKKLSQASLEVLSIIAYNQPITRAGIESVRGIVSDGPINTLVGKGLVKKKHVTDERAIHFETTQRFLEVFGLESLSDLPSDDMIAEQEEIDLFFNSLKEQN</sequence>
<dbReference type="InterPro" id="IPR036390">
    <property type="entry name" value="WH_DNA-bd_sf"/>
</dbReference>
<name>A0A6V7RIW5_9STAP</name>
<organism evidence="5 6">
    <name type="scientific">Jeotgalicoccus meleagridis</name>
    <dbReference type="NCBI Taxonomy" id="2759181"/>
    <lineage>
        <taxon>Bacteria</taxon>
        <taxon>Bacillati</taxon>
        <taxon>Bacillota</taxon>
        <taxon>Bacilli</taxon>
        <taxon>Bacillales</taxon>
        <taxon>Staphylococcaceae</taxon>
        <taxon>Jeotgalicoccus</taxon>
    </lineage>
</organism>
<dbReference type="PIRSF" id="PIRSF019345">
    <property type="entry name" value="ScpB"/>
    <property type="match status" value="1"/>
</dbReference>
<protein>
    <submittedName>
        <fullName evidence="5">Segregation and condensation protein B</fullName>
    </submittedName>
</protein>
<dbReference type="Proteomes" id="UP000589351">
    <property type="component" value="Unassembled WGS sequence"/>
</dbReference>
<dbReference type="Pfam" id="PF04079">
    <property type="entry name" value="SMC_ScpB"/>
    <property type="match status" value="1"/>
</dbReference>
<evidence type="ECO:0000313" key="6">
    <source>
        <dbReference type="Proteomes" id="UP000589351"/>
    </source>
</evidence>
<evidence type="ECO:0000256" key="2">
    <source>
        <dbReference type="ARBA" id="ARBA00022618"/>
    </source>
</evidence>
<keyword evidence="6" id="KW-1185">Reference proteome</keyword>
<dbReference type="EMBL" id="CAJEWD010000008">
    <property type="protein sequence ID" value="CAD2077842.1"/>
    <property type="molecule type" value="Genomic_DNA"/>
</dbReference>
<proteinExistence type="predicted"/>
<dbReference type="NCBIfam" id="TIGR00281">
    <property type="entry name" value="SMC-Scp complex subunit ScpB"/>
    <property type="match status" value="1"/>
</dbReference>
<dbReference type="PANTHER" id="PTHR34298">
    <property type="entry name" value="SEGREGATION AND CONDENSATION PROTEIN B"/>
    <property type="match status" value="1"/>
</dbReference>
<dbReference type="Gene3D" id="1.10.10.10">
    <property type="entry name" value="Winged helix-like DNA-binding domain superfamily/Winged helix DNA-binding domain"/>
    <property type="match status" value="1"/>
</dbReference>
<dbReference type="RefSeq" id="WP_185125768.1">
    <property type="nucleotide sequence ID" value="NZ_CAJEWD010000008.1"/>
</dbReference>
<accession>A0A6V7RIW5</accession>
<evidence type="ECO:0000256" key="4">
    <source>
        <dbReference type="ARBA" id="ARBA00023306"/>
    </source>
</evidence>
<keyword evidence="1" id="KW-0963">Cytoplasm</keyword>
<keyword evidence="2" id="KW-0132">Cell division</keyword>
<dbReference type="GO" id="GO:0051304">
    <property type="term" value="P:chromosome separation"/>
    <property type="evidence" value="ECO:0007669"/>
    <property type="project" value="InterPro"/>
</dbReference>
<keyword evidence="3" id="KW-0159">Chromosome partition</keyword>
<dbReference type="GO" id="GO:0051301">
    <property type="term" value="P:cell division"/>
    <property type="evidence" value="ECO:0007669"/>
    <property type="project" value="UniProtKB-KW"/>
</dbReference>
<evidence type="ECO:0000313" key="5">
    <source>
        <dbReference type="EMBL" id="CAD2077842.1"/>
    </source>
</evidence>